<keyword evidence="1" id="KW-0547">Nucleotide-binding</keyword>
<keyword evidence="2" id="KW-1185">Reference proteome</keyword>
<dbReference type="GO" id="GO:0005524">
    <property type="term" value="F:ATP binding"/>
    <property type="evidence" value="ECO:0007669"/>
    <property type="project" value="UniProtKB-KW"/>
</dbReference>
<evidence type="ECO:0000313" key="1">
    <source>
        <dbReference type="EMBL" id="GAA0948316.1"/>
    </source>
</evidence>
<dbReference type="EMBL" id="BAAAID010000059">
    <property type="protein sequence ID" value="GAA0948316.1"/>
    <property type="molecule type" value="Genomic_DNA"/>
</dbReference>
<keyword evidence="1" id="KW-0067">ATP-binding</keyword>
<gene>
    <name evidence="1" type="ORF">GCM10009575_069540</name>
</gene>
<dbReference type="SUPFAM" id="SSF52540">
    <property type="entry name" value="P-loop containing nucleoside triphosphate hydrolases"/>
    <property type="match status" value="1"/>
</dbReference>
<proteinExistence type="predicted"/>
<dbReference type="PANTHER" id="PTHR34704">
    <property type="entry name" value="ATPASE"/>
    <property type="match status" value="1"/>
</dbReference>
<organism evidence="1 2">
    <name type="scientific">Streptomyces rhizosphaericus</name>
    <dbReference type="NCBI Taxonomy" id="114699"/>
    <lineage>
        <taxon>Bacteria</taxon>
        <taxon>Bacillati</taxon>
        <taxon>Actinomycetota</taxon>
        <taxon>Actinomycetes</taxon>
        <taxon>Kitasatosporales</taxon>
        <taxon>Streptomycetaceae</taxon>
        <taxon>Streptomyces</taxon>
        <taxon>Streptomyces violaceusniger group</taxon>
    </lineage>
</organism>
<sequence>MFDRNFEWSELVRFATYAGPEATLGVVSGRRRQGKTFLLDAVTRATGGFMFTATETTEADALRQFGAALAAHVAEPTLFRFSHWDEAITRLMSIATSGPTTVVIDEFPFLAKASPSLPPIIQRALDPGAQRTNTPVRLLLCGSALSFMGKLLAGNAPLRGRAGLDLIVPTLDFRLAAQFWDIADLPTAVLTNAIVGGTPAYRREFTQGDTPAGPEDFDDWVIRAVLNPGRPLFREARYLLAEEPELRDTALYHSVLAAIAQGNASRGGIADYLGRKSTDLAHPLGVLEDVGMITHETDAFRKNRSAYRIAEPLVTFYHAVMRPMWGDLERPGRAADVWSRAQPTFRSKVVGPHFESICRTWARWHADPATYGGHPSRVASGTVSDPGAKTSHEVDVAVFGRDTDERETLLAIGEAKWNDIMGLGDLGRLEHLRSLLAARSGAREQEIRLLCFSGAGFTQELRDMASRDETIQLVDVARLYHGS</sequence>
<comment type="caution">
    <text evidence="1">The sequence shown here is derived from an EMBL/GenBank/DDBJ whole genome shotgun (WGS) entry which is preliminary data.</text>
</comment>
<name>A0ABN1QYM3_9ACTN</name>
<reference evidence="1 2" key="1">
    <citation type="journal article" date="2019" name="Int. J. Syst. Evol. Microbiol.">
        <title>The Global Catalogue of Microorganisms (GCM) 10K type strain sequencing project: providing services to taxonomists for standard genome sequencing and annotation.</title>
        <authorList>
            <consortium name="The Broad Institute Genomics Platform"/>
            <consortium name="The Broad Institute Genome Sequencing Center for Infectious Disease"/>
            <person name="Wu L."/>
            <person name="Ma J."/>
        </authorList>
    </citation>
    <scope>NUCLEOTIDE SEQUENCE [LARGE SCALE GENOMIC DNA]</scope>
    <source>
        <strain evidence="1 2">JCM 11444</strain>
    </source>
</reference>
<evidence type="ECO:0000313" key="2">
    <source>
        <dbReference type="Proteomes" id="UP001500418"/>
    </source>
</evidence>
<protein>
    <submittedName>
        <fullName evidence="1">ATP-binding protein</fullName>
    </submittedName>
</protein>
<dbReference type="Proteomes" id="UP001500418">
    <property type="component" value="Unassembled WGS sequence"/>
</dbReference>
<accession>A0ABN1QYM3</accession>
<dbReference type="Gene3D" id="3.40.50.300">
    <property type="entry name" value="P-loop containing nucleotide triphosphate hydrolases"/>
    <property type="match status" value="1"/>
</dbReference>
<dbReference type="InterPro" id="IPR027417">
    <property type="entry name" value="P-loop_NTPase"/>
</dbReference>
<dbReference type="PANTHER" id="PTHR34704:SF1">
    <property type="entry name" value="ATPASE"/>
    <property type="match status" value="1"/>
</dbReference>